<dbReference type="InterPro" id="IPR023457">
    <property type="entry name" value="Met-tRNA_synth_2"/>
</dbReference>
<dbReference type="PANTHER" id="PTHR43326:SF2">
    <property type="entry name" value="METHIONINE--TRNA LIGASE"/>
    <property type="match status" value="1"/>
</dbReference>
<feature type="coiled-coil region" evidence="13">
    <location>
        <begin position="461"/>
        <end position="488"/>
    </location>
</feature>
<evidence type="ECO:0000313" key="18">
    <source>
        <dbReference type="Proteomes" id="UP000285060"/>
    </source>
</evidence>
<comment type="catalytic activity">
    <reaction evidence="11">
        <text>tRNA(Met) + L-methionine + ATP = L-methionyl-tRNA(Met) + AMP + diphosphate</text>
        <dbReference type="Rhea" id="RHEA:13481"/>
        <dbReference type="Rhea" id="RHEA-COMP:9667"/>
        <dbReference type="Rhea" id="RHEA-COMP:9698"/>
        <dbReference type="ChEBI" id="CHEBI:30616"/>
        <dbReference type="ChEBI" id="CHEBI:33019"/>
        <dbReference type="ChEBI" id="CHEBI:57844"/>
        <dbReference type="ChEBI" id="CHEBI:78442"/>
        <dbReference type="ChEBI" id="CHEBI:78530"/>
        <dbReference type="ChEBI" id="CHEBI:456215"/>
        <dbReference type="EC" id="6.1.1.10"/>
    </reaction>
</comment>
<dbReference type="Gene3D" id="3.40.50.620">
    <property type="entry name" value="HUPs"/>
    <property type="match status" value="1"/>
</dbReference>
<keyword evidence="3 12" id="KW-0820">tRNA-binding</keyword>
<feature type="transmembrane region" description="Helical" evidence="15">
    <location>
        <begin position="277"/>
        <end position="300"/>
    </location>
</feature>
<gene>
    <name evidence="17" type="ORF">DYB32_002714</name>
</gene>
<reference evidence="17 18" key="1">
    <citation type="submission" date="2018-08" db="EMBL/GenBank/DDBJ databases">
        <title>Aphanomyces genome sequencing and annotation.</title>
        <authorList>
            <person name="Minardi D."/>
            <person name="Oidtmann B."/>
            <person name="Van Der Giezen M."/>
            <person name="Studholme D.J."/>
        </authorList>
    </citation>
    <scope>NUCLEOTIDE SEQUENCE [LARGE SCALE GENOMIC DNA]</scope>
    <source>
        <strain evidence="17 18">NJM0002</strain>
    </source>
</reference>
<dbReference type="InterPro" id="IPR014758">
    <property type="entry name" value="Met-tRNA_synth"/>
</dbReference>
<keyword evidence="15" id="KW-1133">Transmembrane helix</keyword>
<keyword evidence="4" id="KW-0436">Ligase</keyword>
<evidence type="ECO:0000256" key="10">
    <source>
        <dbReference type="ARBA" id="ARBA00030904"/>
    </source>
</evidence>
<dbReference type="FunFam" id="2.40.50.140:FF:000225">
    <property type="entry name" value="tyrosine--tRNA ligase, cytoplasmic"/>
    <property type="match status" value="1"/>
</dbReference>
<dbReference type="GO" id="GO:0000049">
    <property type="term" value="F:tRNA binding"/>
    <property type="evidence" value="ECO:0007669"/>
    <property type="project" value="UniProtKB-UniRule"/>
</dbReference>
<evidence type="ECO:0000256" key="15">
    <source>
        <dbReference type="SAM" id="Phobius"/>
    </source>
</evidence>
<dbReference type="VEuPathDB" id="FungiDB:H310_03818"/>
<dbReference type="GO" id="GO:0006431">
    <property type="term" value="P:methionyl-tRNA aminoacylation"/>
    <property type="evidence" value="ECO:0007669"/>
    <property type="project" value="InterPro"/>
</dbReference>
<dbReference type="InterPro" id="IPR015413">
    <property type="entry name" value="Methionyl/Leucyl_tRNA_Synth"/>
</dbReference>
<keyword evidence="2" id="KW-0963">Cytoplasm</keyword>
<accession>A0A418B2L1</accession>
<keyword evidence="6" id="KW-0067">ATP-binding</keyword>
<dbReference type="GO" id="GO:0005524">
    <property type="term" value="F:ATP binding"/>
    <property type="evidence" value="ECO:0007669"/>
    <property type="project" value="UniProtKB-KW"/>
</dbReference>
<feature type="transmembrane region" description="Helical" evidence="15">
    <location>
        <begin position="692"/>
        <end position="711"/>
    </location>
</feature>
<evidence type="ECO:0000256" key="2">
    <source>
        <dbReference type="ARBA" id="ARBA00022490"/>
    </source>
</evidence>
<evidence type="ECO:0000256" key="12">
    <source>
        <dbReference type="PROSITE-ProRule" id="PRU00209"/>
    </source>
</evidence>
<dbReference type="VEuPathDB" id="FungiDB:H310_03361"/>
<dbReference type="Proteomes" id="UP000285060">
    <property type="component" value="Unassembled WGS sequence"/>
</dbReference>
<comment type="caution">
    <text evidence="17">The sequence shown here is derived from an EMBL/GenBank/DDBJ whole genome shotgun (WGS) entry which is preliminary data.</text>
</comment>
<dbReference type="SUPFAM" id="SSF50249">
    <property type="entry name" value="Nucleic acid-binding proteins"/>
    <property type="match status" value="1"/>
</dbReference>
<dbReference type="Gene3D" id="2.170.220.10">
    <property type="match status" value="1"/>
</dbReference>
<dbReference type="GO" id="GO:0004825">
    <property type="term" value="F:methionine-tRNA ligase activity"/>
    <property type="evidence" value="ECO:0007669"/>
    <property type="project" value="UniProtKB-EC"/>
</dbReference>
<keyword evidence="15" id="KW-0472">Membrane</keyword>
<dbReference type="VEuPathDB" id="FungiDB:H310_04271"/>
<dbReference type="NCBIfam" id="TIGR00398">
    <property type="entry name" value="metG"/>
    <property type="match status" value="1"/>
</dbReference>
<keyword evidence="7 12" id="KW-0694">RNA-binding</keyword>
<evidence type="ECO:0000256" key="9">
    <source>
        <dbReference type="ARBA" id="ARBA00023146"/>
    </source>
</evidence>
<dbReference type="Pfam" id="PF01588">
    <property type="entry name" value="tRNA_bind"/>
    <property type="match status" value="1"/>
</dbReference>
<evidence type="ECO:0000256" key="6">
    <source>
        <dbReference type="ARBA" id="ARBA00022840"/>
    </source>
</evidence>
<dbReference type="InterPro" id="IPR033911">
    <property type="entry name" value="MetRS_core"/>
</dbReference>
<organism evidence="17 18">
    <name type="scientific">Aphanomyces invadans</name>
    <dbReference type="NCBI Taxonomy" id="157072"/>
    <lineage>
        <taxon>Eukaryota</taxon>
        <taxon>Sar</taxon>
        <taxon>Stramenopiles</taxon>
        <taxon>Oomycota</taxon>
        <taxon>Saprolegniomycetes</taxon>
        <taxon>Saprolegniales</taxon>
        <taxon>Verrucalvaceae</taxon>
        <taxon>Aphanomyces</taxon>
    </lineage>
</organism>
<keyword evidence="13" id="KW-0175">Coiled coil</keyword>
<dbReference type="InterPro" id="IPR014729">
    <property type="entry name" value="Rossmann-like_a/b/a_fold"/>
</dbReference>
<evidence type="ECO:0000256" key="7">
    <source>
        <dbReference type="ARBA" id="ARBA00022884"/>
    </source>
</evidence>
<dbReference type="EC" id="6.1.1.10" evidence="1"/>
<dbReference type="Gene3D" id="1.10.730.10">
    <property type="entry name" value="Isoleucyl-tRNA Synthetase, Domain 1"/>
    <property type="match status" value="1"/>
</dbReference>
<dbReference type="CDD" id="cd02799">
    <property type="entry name" value="tRNA_bind_EMAP-II_like"/>
    <property type="match status" value="1"/>
</dbReference>
<evidence type="ECO:0000256" key="3">
    <source>
        <dbReference type="ARBA" id="ARBA00022555"/>
    </source>
</evidence>
<dbReference type="InterPro" id="IPR002547">
    <property type="entry name" value="tRNA-bd_dom"/>
</dbReference>
<keyword evidence="5" id="KW-0547">Nucleotide-binding</keyword>
<dbReference type="CDD" id="cd00814">
    <property type="entry name" value="MetRS_core"/>
    <property type="match status" value="1"/>
</dbReference>
<evidence type="ECO:0000256" key="4">
    <source>
        <dbReference type="ARBA" id="ARBA00022598"/>
    </source>
</evidence>
<dbReference type="InterPro" id="IPR012340">
    <property type="entry name" value="NA-bd_OB-fold"/>
</dbReference>
<keyword evidence="8" id="KW-0648">Protein biosynthesis</keyword>
<dbReference type="SUPFAM" id="SSF52374">
    <property type="entry name" value="Nucleotidylyl transferase"/>
    <property type="match status" value="1"/>
</dbReference>
<feature type="transmembrane region" description="Helical" evidence="15">
    <location>
        <begin position="210"/>
        <end position="228"/>
    </location>
</feature>
<proteinExistence type="predicted"/>
<feature type="region of interest" description="Disordered" evidence="14">
    <location>
        <begin position="1"/>
        <end position="48"/>
    </location>
</feature>
<dbReference type="PRINTS" id="PR01041">
    <property type="entry name" value="TRNASYNTHMET"/>
</dbReference>
<feature type="domain" description="TRNA-binding" evidence="16">
    <location>
        <begin position="1649"/>
        <end position="1753"/>
    </location>
</feature>
<protein>
    <recommendedName>
        <fullName evidence="1">methionine--tRNA ligase</fullName>
        <ecNumber evidence="1">6.1.1.10</ecNumber>
    </recommendedName>
    <alternativeName>
        <fullName evidence="10">Methionyl-tRNA synthetase</fullName>
    </alternativeName>
</protein>
<dbReference type="SUPFAM" id="SSF47323">
    <property type="entry name" value="Anticodon-binding domain of a subclass of class I aminoacyl-tRNA synthetases"/>
    <property type="match status" value="1"/>
</dbReference>
<keyword evidence="15" id="KW-0812">Transmembrane</keyword>
<dbReference type="EMBL" id="QUSY01000150">
    <property type="protein sequence ID" value="RHY32260.1"/>
    <property type="molecule type" value="Genomic_DNA"/>
</dbReference>
<evidence type="ECO:0000256" key="14">
    <source>
        <dbReference type="SAM" id="MobiDB-lite"/>
    </source>
</evidence>
<evidence type="ECO:0000256" key="5">
    <source>
        <dbReference type="ARBA" id="ARBA00022741"/>
    </source>
</evidence>
<dbReference type="PROSITE" id="PS50886">
    <property type="entry name" value="TRBD"/>
    <property type="match status" value="1"/>
</dbReference>
<dbReference type="Gene3D" id="2.40.50.140">
    <property type="entry name" value="Nucleic acid-binding proteins"/>
    <property type="match status" value="1"/>
</dbReference>
<keyword evidence="18" id="KW-1185">Reference proteome</keyword>
<evidence type="ECO:0000256" key="8">
    <source>
        <dbReference type="ARBA" id="ARBA00022917"/>
    </source>
</evidence>
<evidence type="ECO:0000313" key="17">
    <source>
        <dbReference type="EMBL" id="RHY32260.1"/>
    </source>
</evidence>
<dbReference type="InterPro" id="IPR009080">
    <property type="entry name" value="tRNAsynth_Ia_anticodon-bd"/>
</dbReference>
<dbReference type="FunFam" id="2.170.220.10:FF:000002">
    <property type="entry name" value="Methionine--tRNA ligase"/>
    <property type="match status" value="1"/>
</dbReference>
<feature type="transmembrane region" description="Helical" evidence="15">
    <location>
        <begin position="916"/>
        <end position="937"/>
    </location>
</feature>
<sequence>MESAMPAGVSRDDSNETENAAQWGRPMTLDDFAPPHGTLGRPLTADDYAPPHQVAGRPLTLDDFAPRHLPPISPPKPVVDTPVDDSSFAVDETASQQTDPHTMNVVDEDVVSDLQRELVVTQELQLDHAVWTTESMSSNMTLRVDSLPPAHRLSSVNRMVTIARPDMIKNAKKPAMSQRLGAGKPFLRTTMQDISELGTGIHLYFMFTKYMGGCFCLMSILALPSLIMNASGHGFETDMIDPLRFSTLCIANLGVNSTMNATTDWCLDNPFTDDPNYVSYITTAFDILFSLAFVGFIMFFKVKIQAAVAQQAENVTPAKYAVFVRGLPRTATEAEIVAHFNDLYNPENEYMELPLYFGCWGKRKPAAGRRHLTTGGRFSKPVASLDHVNGNELYMGKWIAEVSISRPSGGLLRTFLAMDYLTAKAAELHDILDTYKGNKSTELAIPRHDLNAGAVLHGGGLSRIEKRLKKVQAQLEKKTNRLKVLKAQGGGAYLTQCDSAFVVFNCVESQRRSVPPGRATADDRSIFHRCSAQQTFSKQAIPNFCAEAVPAVFLGSYDNITKYQWTLAWDMYPTDTVCPAEGFYIAYSNKVPRTTQPVPAGSNFTQCMDPCVSLDPAVDRSCHTLPCFKPDEVTKHRTCATYAASDILQCYCEPKLATAIKMYGIVEGPRKLYNNQIPCQQYLASYLRKNGAIVLAAGVVIVVNLCLQTILRAFGEFERHTSESERASALVFKLFFAQLLNTGVPDMFLWPLAAVESRIVDQNAFVGVIVLLVNASWTDVPLPLSLDKIFHGEFPDFVQKWYVAVGVGIATTMLVNSVAPQVAPTLNAFVIAPMSRWLGQRAAITQKQLDELYAGPPFDISLRYPLVLNTVFVTMMYCGGIPVLLPIAAASCLITYCCDKLTLMRLYSIRTAYDELAFSMLPFALLLHLGFSTWMYGNNQFLRSNLLDVTWVLTSLGLNHGNAVTDVNEIYESFRDIVAKYDPLGRHGLASKIFRTNVFPMFAMFVMAACSVFLSQFIRALLWPILDKTVGLVLQLVSLLGASAVASLRKLCLRKQYGASDDGSTIPQYPDFTGYFEKTVPIKAKIDREKGFERVPATGVLIRKWLVHTATRDAGDRMLTWEAFTAPDKVAALDVSDVKLNGVTPASNEKFYITTAIHYTNGQPHMGHAYENVTSDVIARYHRTYGRDVFFLTGTDEHGQKIAQTAETQGISPIELCDKYSGIFQQLAKDLNMSNDHFIRTTSKQHKEFAQLIFAKAEANGDIYKGTYEGWYNVREETFVTENEAALINYKDPTTGTPLKKMQESSYFFRMSKYQERLIAHYHAHPEFLQPENHRQIILKRLEEPLLDLSASRTTFSHGVPLPNDPAHVMYVWFDALSNYLSGIDYPNGALAKYWPASVHIIGKDITWFHCVIWPCILMSAGFPLPTRVFAHGFVNARDGTKMSKSIGNVVDPYDMIQKYGVDSFRYFLVRGAKYGSDMPFSEDEFFNIHNAELNDTLGNLVHRGLTLSVKYTNGHVPDVAATPCFDVAALKAATEEVMEDAASAAFRFMEVVRATNGYLTTAAPWHMTDDHEKKVVVRTFLHTAPTTLPLLSNDFNNLTPGTPIKEVTKDDILFEKLKSEAELAALASKQAAAAAPPVVKKAKEDLPLFASCDIRVGTIVKAWHHPDSDKLFCEEIDVGFETGPVQIASGLRPFYSLDDMTGRRCLVLLNIKAAKLAGFKSNGMVLCASNEAHDVVEFIEPPAGAANGERVFIATESGDPVSEGQMKKQKIWEKLSVDLQTNDKREGTYKGHVIQTSAGPVVSKTLTNARIG</sequence>
<dbReference type="PANTHER" id="PTHR43326">
    <property type="entry name" value="METHIONYL-TRNA SYNTHETASE"/>
    <property type="match status" value="1"/>
</dbReference>
<feature type="transmembrane region" description="Helical" evidence="15">
    <location>
        <begin position="866"/>
        <end position="896"/>
    </location>
</feature>
<feature type="transmembrane region" description="Helical" evidence="15">
    <location>
        <begin position="1030"/>
        <end position="1048"/>
    </location>
</feature>
<evidence type="ECO:0000256" key="11">
    <source>
        <dbReference type="ARBA" id="ARBA00047364"/>
    </source>
</evidence>
<evidence type="ECO:0000259" key="16">
    <source>
        <dbReference type="PROSITE" id="PS50886"/>
    </source>
</evidence>
<dbReference type="Pfam" id="PF09334">
    <property type="entry name" value="tRNA-synt_1g"/>
    <property type="match status" value="1"/>
</dbReference>
<name>A0A418B2L1_9STRA</name>
<evidence type="ECO:0000256" key="13">
    <source>
        <dbReference type="SAM" id="Coils"/>
    </source>
</evidence>
<feature type="transmembrane region" description="Helical" evidence="15">
    <location>
        <begin position="998"/>
        <end position="1018"/>
    </location>
</feature>
<evidence type="ECO:0000256" key="1">
    <source>
        <dbReference type="ARBA" id="ARBA00012838"/>
    </source>
</evidence>
<keyword evidence="9" id="KW-0030">Aminoacyl-tRNA synthetase</keyword>